<proteinExistence type="predicted"/>
<keyword evidence="2" id="KW-1185">Reference proteome</keyword>
<dbReference type="RefSeq" id="WP_380022190.1">
    <property type="nucleotide sequence ID" value="NZ_JBHSHD010000010.1"/>
</dbReference>
<name>A0ABV9R2A9_9GAMM</name>
<evidence type="ECO:0000313" key="1">
    <source>
        <dbReference type="EMBL" id="MFC4821929.1"/>
    </source>
</evidence>
<evidence type="ECO:0008006" key="3">
    <source>
        <dbReference type="Google" id="ProtNLM"/>
    </source>
</evidence>
<accession>A0ABV9R2A9</accession>
<dbReference type="Proteomes" id="UP001595886">
    <property type="component" value="Unassembled WGS sequence"/>
</dbReference>
<evidence type="ECO:0000313" key="2">
    <source>
        <dbReference type="Proteomes" id="UP001595886"/>
    </source>
</evidence>
<organism evidence="1 2">
    <name type="scientific">Dokdonella ginsengisoli</name>
    <dbReference type="NCBI Taxonomy" id="363846"/>
    <lineage>
        <taxon>Bacteria</taxon>
        <taxon>Pseudomonadati</taxon>
        <taxon>Pseudomonadota</taxon>
        <taxon>Gammaproteobacteria</taxon>
        <taxon>Lysobacterales</taxon>
        <taxon>Rhodanobacteraceae</taxon>
        <taxon>Dokdonella</taxon>
    </lineage>
</organism>
<comment type="caution">
    <text evidence="1">The sequence shown here is derived from an EMBL/GenBank/DDBJ whole genome shotgun (WGS) entry which is preliminary data.</text>
</comment>
<reference evidence="2" key="1">
    <citation type="journal article" date="2019" name="Int. J. Syst. Evol. Microbiol.">
        <title>The Global Catalogue of Microorganisms (GCM) 10K type strain sequencing project: providing services to taxonomists for standard genome sequencing and annotation.</title>
        <authorList>
            <consortium name="The Broad Institute Genomics Platform"/>
            <consortium name="The Broad Institute Genome Sequencing Center for Infectious Disease"/>
            <person name="Wu L."/>
            <person name="Ma J."/>
        </authorList>
    </citation>
    <scope>NUCLEOTIDE SEQUENCE [LARGE SCALE GENOMIC DNA]</scope>
    <source>
        <strain evidence="2">CCUG 30340</strain>
    </source>
</reference>
<protein>
    <recommendedName>
        <fullName evidence="3">DUF1902 domain-containing protein</fullName>
    </recommendedName>
</protein>
<dbReference type="EMBL" id="JBHSHD010000010">
    <property type="protein sequence ID" value="MFC4821929.1"/>
    <property type="molecule type" value="Genomic_DNA"/>
</dbReference>
<gene>
    <name evidence="1" type="ORF">ACFO6Q_16520</name>
</gene>
<sequence length="104" mass="11361">MDDSDAFDIAATIATSATASSMDAILRTQLSERRVLLLPFDVAAAQPTWLQVIADTEDVAEAADTVREALTILLREAESGALPTIRVVPEDELLRHSRREAIRD</sequence>